<dbReference type="InterPro" id="IPR014043">
    <property type="entry name" value="Acyl_transferase_dom"/>
</dbReference>
<comment type="pathway">
    <text evidence="1">Mycotoxin biosynthesis.</text>
</comment>
<keyword evidence="7" id="KW-0511">Multifunctional enzyme</keyword>
<dbReference type="InterPro" id="IPR045851">
    <property type="entry name" value="AMP-bd_C_sf"/>
</dbReference>
<dbReference type="InterPro" id="IPR000873">
    <property type="entry name" value="AMP-dep_synth/lig_dom"/>
</dbReference>
<dbReference type="InterPro" id="IPR010071">
    <property type="entry name" value="AA_adenyl_dom"/>
</dbReference>
<evidence type="ECO:0000256" key="9">
    <source>
        <dbReference type="SAM" id="MobiDB-lite"/>
    </source>
</evidence>
<dbReference type="RefSeq" id="XP_007711317.1">
    <property type="nucleotide sequence ID" value="XM_007713127.1"/>
</dbReference>
<dbReference type="SMART" id="SM00827">
    <property type="entry name" value="PKS_AT"/>
    <property type="match status" value="1"/>
</dbReference>
<dbReference type="Pfam" id="PF02801">
    <property type="entry name" value="Ketoacyl-synt_C"/>
    <property type="match status" value="1"/>
</dbReference>
<proteinExistence type="inferred from homology"/>
<dbReference type="Gene3D" id="1.10.1200.10">
    <property type="entry name" value="ACP-like"/>
    <property type="match status" value="2"/>
</dbReference>
<keyword evidence="5" id="KW-0808">Transferase</keyword>
<dbReference type="SMART" id="SM01294">
    <property type="entry name" value="PKS_PP_betabranch"/>
    <property type="match status" value="1"/>
</dbReference>
<evidence type="ECO:0000256" key="8">
    <source>
        <dbReference type="ARBA" id="ARBA00029454"/>
    </source>
</evidence>
<evidence type="ECO:0000256" key="4">
    <source>
        <dbReference type="ARBA" id="ARBA00022598"/>
    </source>
</evidence>
<dbReference type="InterPro" id="IPR006162">
    <property type="entry name" value="Ppantetheine_attach_site"/>
</dbReference>
<keyword evidence="6" id="KW-0949">S-adenosyl-L-methionine</keyword>
<dbReference type="Pfam" id="PF16197">
    <property type="entry name" value="KAsynt_C_assoc"/>
    <property type="match status" value="1"/>
</dbReference>
<dbReference type="InterPro" id="IPR013968">
    <property type="entry name" value="PKS_KR"/>
</dbReference>
<dbReference type="Gene3D" id="3.30.300.30">
    <property type="match status" value="1"/>
</dbReference>
<evidence type="ECO:0000256" key="1">
    <source>
        <dbReference type="ARBA" id="ARBA00004685"/>
    </source>
</evidence>
<dbReference type="GeneID" id="19153594"/>
<evidence type="ECO:0000256" key="2">
    <source>
        <dbReference type="ARBA" id="ARBA00022450"/>
    </source>
</evidence>
<keyword evidence="13" id="KW-1185">Reference proteome</keyword>
<dbReference type="Pfam" id="PF07993">
    <property type="entry name" value="NAD_binding_4"/>
    <property type="match status" value="1"/>
</dbReference>
<evidence type="ECO:0000256" key="3">
    <source>
        <dbReference type="ARBA" id="ARBA00022553"/>
    </source>
</evidence>
<evidence type="ECO:0008006" key="14">
    <source>
        <dbReference type="Google" id="ProtNLM"/>
    </source>
</evidence>
<dbReference type="CDD" id="cd08956">
    <property type="entry name" value="KR_3_FAS_SDR_x"/>
    <property type="match status" value="1"/>
</dbReference>
<dbReference type="SMART" id="SM00822">
    <property type="entry name" value="PKS_KR"/>
    <property type="match status" value="1"/>
</dbReference>
<evidence type="ECO:0000256" key="6">
    <source>
        <dbReference type="ARBA" id="ARBA00022691"/>
    </source>
</evidence>
<evidence type="ECO:0000313" key="13">
    <source>
        <dbReference type="Proteomes" id="UP000053841"/>
    </source>
</evidence>
<dbReference type="EMBL" id="KI964592">
    <property type="protein sequence ID" value="EUC34388.1"/>
    <property type="molecule type" value="Genomic_DNA"/>
</dbReference>
<accession>W6Y8X5</accession>
<dbReference type="Gene3D" id="3.40.50.980">
    <property type="match status" value="2"/>
</dbReference>
<dbReference type="FunFam" id="3.40.50.980:FF:000001">
    <property type="entry name" value="Non-ribosomal peptide synthetase"/>
    <property type="match status" value="1"/>
</dbReference>
<name>W6Y8X5_COCC2</name>
<gene>
    <name evidence="12" type="ORF">COCCADRAFT_93557</name>
</gene>
<dbReference type="NCBIfam" id="TIGR01746">
    <property type="entry name" value="Thioester-redct"/>
    <property type="match status" value="1"/>
</dbReference>
<dbReference type="eggNOG" id="KOG1202">
    <property type="taxonomic scope" value="Eukaryota"/>
</dbReference>
<feature type="compositionally biased region" description="Polar residues" evidence="9">
    <location>
        <begin position="20"/>
        <end position="29"/>
    </location>
</feature>
<dbReference type="Pfam" id="PF00698">
    <property type="entry name" value="Acyl_transf_1"/>
    <property type="match status" value="1"/>
</dbReference>
<dbReference type="GO" id="GO:0031177">
    <property type="term" value="F:phosphopantetheine binding"/>
    <property type="evidence" value="ECO:0007669"/>
    <property type="project" value="InterPro"/>
</dbReference>
<keyword evidence="3" id="KW-0597">Phosphoprotein</keyword>
<dbReference type="GO" id="GO:0044550">
    <property type="term" value="P:secondary metabolite biosynthetic process"/>
    <property type="evidence" value="ECO:0007669"/>
    <property type="project" value="UniProtKB-ARBA"/>
</dbReference>
<dbReference type="InterPro" id="IPR057326">
    <property type="entry name" value="KR_dom"/>
</dbReference>
<dbReference type="Pfam" id="PF00550">
    <property type="entry name" value="PP-binding"/>
    <property type="match status" value="2"/>
</dbReference>
<evidence type="ECO:0000256" key="5">
    <source>
        <dbReference type="ARBA" id="ARBA00022679"/>
    </source>
</evidence>
<dbReference type="InterPro" id="IPR020841">
    <property type="entry name" value="PKS_Beta-ketoAc_synthase_dom"/>
</dbReference>
<evidence type="ECO:0000313" key="12">
    <source>
        <dbReference type="EMBL" id="EUC34388.1"/>
    </source>
</evidence>
<dbReference type="FunFam" id="3.40.50.12780:FF:000012">
    <property type="entry name" value="Non-ribosomal peptide synthetase"/>
    <property type="match status" value="1"/>
</dbReference>
<dbReference type="InterPro" id="IPR036291">
    <property type="entry name" value="NAD(P)-bd_dom_sf"/>
</dbReference>
<reference evidence="12 13" key="1">
    <citation type="journal article" date="2013" name="PLoS Genet.">
        <title>Comparative genome structure, secondary metabolite, and effector coding capacity across Cochliobolus pathogens.</title>
        <authorList>
            <person name="Condon B.J."/>
            <person name="Leng Y."/>
            <person name="Wu D."/>
            <person name="Bushley K.E."/>
            <person name="Ohm R.A."/>
            <person name="Otillar R."/>
            <person name="Martin J."/>
            <person name="Schackwitz W."/>
            <person name="Grimwood J."/>
            <person name="MohdZainudin N."/>
            <person name="Xue C."/>
            <person name="Wang R."/>
            <person name="Manning V.A."/>
            <person name="Dhillon B."/>
            <person name="Tu Z.J."/>
            <person name="Steffenson B.J."/>
            <person name="Salamov A."/>
            <person name="Sun H."/>
            <person name="Lowry S."/>
            <person name="LaButti K."/>
            <person name="Han J."/>
            <person name="Copeland A."/>
            <person name="Lindquist E."/>
            <person name="Barry K."/>
            <person name="Schmutz J."/>
            <person name="Baker S.E."/>
            <person name="Ciuffetti L.M."/>
            <person name="Grigoriev I.V."/>
            <person name="Zhong S."/>
            <person name="Turgeon B.G."/>
        </authorList>
    </citation>
    <scope>NUCLEOTIDE SEQUENCE [LARGE SCALE GENOMIC DNA]</scope>
    <source>
        <strain evidence="12 13">26-R-13</strain>
    </source>
</reference>
<dbReference type="SMART" id="SM00823">
    <property type="entry name" value="PKS_PP"/>
    <property type="match status" value="2"/>
</dbReference>
<evidence type="ECO:0000256" key="7">
    <source>
        <dbReference type="ARBA" id="ARBA00023268"/>
    </source>
</evidence>
<dbReference type="Pfam" id="PF00501">
    <property type="entry name" value="AMP-binding"/>
    <property type="match status" value="1"/>
</dbReference>
<dbReference type="GO" id="GO:0016874">
    <property type="term" value="F:ligase activity"/>
    <property type="evidence" value="ECO:0007669"/>
    <property type="project" value="UniProtKB-KW"/>
</dbReference>
<dbReference type="STRING" id="930089.W6Y8X5"/>
<dbReference type="InterPro" id="IPR014030">
    <property type="entry name" value="Ketoacyl_synth_N"/>
</dbReference>
<keyword evidence="4" id="KW-0436">Ligase</keyword>
<dbReference type="InterPro" id="IPR016036">
    <property type="entry name" value="Malonyl_transacylase_ACP-bd"/>
</dbReference>
<dbReference type="InterPro" id="IPR020845">
    <property type="entry name" value="AMP-binding_CS"/>
</dbReference>
<dbReference type="PANTHER" id="PTHR43775:SF51">
    <property type="entry name" value="INACTIVE PHENOLPHTHIOCEROL SYNTHESIS POLYKETIDE SYNTHASE TYPE I PKS1-RELATED"/>
    <property type="match status" value="1"/>
</dbReference>
<dbReference type="PROSITE" id="PS50075">
    <property type="entry name" value="CARRIER"/>
    <property type="match status" value="2"/>
</dbReference>
<dbReference type="Proteomes" id="UP000053841">
    <property type="component" value="Unassembled WGS sequence"/>
</dbReference>
<dbReference type="InterPro" id="IPR050091">
    <property type="entry name" value="PKS_NRPS_Biosynth_Enz"/>
</dbReference>
<feature type="domain" description="Carrier" evidence="10">
    <location>
        <begin position="555"/>
        <end position="630"/>
    </location>
</feature>
<dbReference type="Gene3D" id="3.40.50.720">
    <property type="entry name" value="NAD(P)-binding Rossmann-like Domain"/>
    <property type="match status" value="2"/>
</dbReference>
<dbReference type="FunFam" id="3.40.47.10:FF:000019">
    <property type="entry name" value="Polyketide synthase type I"/>
    <property type="match status" value="1"/>
</dbReference>
<comment type="similarity">
    <text evidence="8">Belongs to the NRP synthetase family.</text>
</comment>
<dbReference type="SUPFAM" id="SSF55048">
    <property type="entry name" value="Probable ACP-binding domain of malonyl-CoA ACP transacylase"/>
    <property type="match status" value="1"/>
</dbReference>
<dbReference type="SUPFAM" id="SSF47336">
    <property type="entry name" value="ACP-like"/>
    <property type="match status" value="2"/>
</dbReference>
<dbReference type="SMART" id="SM00825">
    <property type="entry name" value="PKS_KS"/>
    <property type="match status" value="1"/>
</dbReference>
<dbReference type="Gene3D" id="3.40.47.10">
    <property type="match status" value="1"/>
</dbReference>
<dbReference type="HOGENOM" id="CLU_000022_1_0_1"/>
<sequence length="2538" mass="276132">MAILENSIPPPSTSHRQDTRPSNMSNSISPEDYQDIIERYNDTLDTTILGHSLPRLLQNTAERHHEKIAMICGEEKVTFGKLTTLATQLARILVNRGIRRGEVVGIALDRSIDLVVALLAVMKTGAAYMPIDPDFPTDRIRHMIEDASPILVIVGTSTRLASQSWGCATLDLDETRDEMTESKSQIGSINVDLKAEDLAYVIYTSGSTGKPKGVEISHGALSNFLCAMQREPGCAETDRLLAITTISFDIAALEVFLPLLCGATMIMAQAHEVKDPEATLGLIRQHDVTMMQATPATWQMLLDAGWKGEPRLSRILCGGEALSRRLADRLLSCAESVWNMYGPTEATVWASIWKVYPGKDVVIGKPIANYRLYVLGESLEPVPLGSAGELYIGGVSLANGYRNMPEVTQSRFVRNPFHSGLIYRTGDIAKFDGPDRLIVLGRADGQVKIRGHRIELGDIEAAITDHSDILDAVVISRDDRLIAYCINVDGDSSHETEAKPTLESLLRPWLAQLLPAYMMPAFFVSLKTFPMTPNNKIDRKALPDPKIAVQRKISRPLTDMEGKLQLIWSRVLGHDCIGPEDNFFEIGGDSVRVVQMQKHVQKLVSWKLSPARLFQHYSIKTLAAYLEGEGETTPDPATSQDHRLRPDNEDIAIVSMACRLPGQVSSPEEYWDILERGADVITDVPKDRWDAEALHDPNPGTPGRSYCRRGGFLASVDNFDASFFGISPKEARAMDPAQRIMLETCWEGFERAGYTDRQLRGSRTGVYMGVCSIPAHSTAPCLQELGGYDATGSAGATMSGRLSYVLGLEGPALTVDTACSSSLVTTHLAYNALRQRECDMAVSGGITLLLTPGMHVEFSQLKGMSPDGRCRAFAEDTQGTGWAEGCTMVLLKRLSDAVRDGDKIHALLRGTAVNHGGRSAPGLTVPSGIAQQRLVHTALASANLTPSDIDYVEVHGTGTKLGDPIEGTALAEVFGGSRSTESEPLWIGSVKSNIGHTQAAAGLAGLLKVILAMKHDKIPRTLYAEKPTSAVDWQGAHMALVQEPQPWLPQADRPRRAGISAFGIGGTNAHVIIEEAPPNDEVLRPLPVSLSAGFPFLLSGHTDAALRQQAEKLRRYIESAKEINADQLKDVAFSLATTRNHYRRRRVVMAKDEAELIYKLSSTAATSEHTADPCIAVLFTGQGSQVAGMGKDLYDIYPVFRNAIDNIADHFTELEMPLREVMHAAPHSEAAALLQRTDFAQPALFTLEVALWHLWKSWGVRPNYILGHSVGELSAAHVSGILDLSDACRLVAARGRLMQAVPIRGSMVALEASAEEVSRAMDTIGVVYKVDIAGHNTPTQTVVSGDCDAVDKLVTHFTGLGRKKNVLDVSHAFHSHHMDCMLAAFQAVAESVQFHPPKLRIVSSLTGKLVEADELQQPDYWVSQARDAVRFADGIQTLDQQGVNIFLEMGPQAVLTGLGAACLGADQSVAWLPSLTTRKPGTWTIQSSLAEMHERMVPISWHTYFEPLGYCEWVELPTYAFQREHFPHTRGDFNASSVQQNGQSQHQTLCAVDRLAFEVSWQQADTSNLTKGGSWGLLCTNSDKKQGWVRQVEAGLVSAGLNLHRIERLQDGRGLDGVLCLWNAETDSDDVAGQARELAFKGLAQLQDAVSTQFIPQLVWVTRQAVGVSVNARDEHHEGAGLAAGPLWGLMRTARSEHPDLPLRLIDVDYHYEDNNDNDGIDVDALAAALALRMEPECAVRHGQVLVPRLQPISLPQELPPPVQQQQPMVRPDGAVIITGGLGDLGARVARWLASTHGVRSLVLTSRRGMAAPGAQALVNDLAALGAEAAVVACDMADCQSVQQLMAMFDNGKTPLRGVVHAAGAQDNGVLQALTPQRCATVFAPKVDGAWHLHQLTQHLNLDFFIMFSSISGVLSMSGLANYAAANTFLDALAYLRRAQGLPATSVAYGPWEGDGMAANIIGPTRARLAQSGLDLLAPEDGLALLEHAVRSHRTLTVAAALDQPRLKNYHQERGESPPFLHSLLSGGNTGVQQLLPGYHLRKELLHADLEQRPHLMLSMLQNTVAKALGFTKPSDVHVDKPLQDIGIDSLTAVLIRNQLANLTGMPLTANITFQHPNLKALAQTLLSDLNLDDSESGSSLGSSTATTTLMSDMVPILDLEAIKRGCVDPSFTFKNTFKAPTTPSNVFITGATGFVGAHITHDLLELGTAVYCLVRAETDDEAMERLTATLASYSLWNSEYAPLLHPVVGDMSQPLFGLPEHSFDFLADHVDAICHSGALVDWMRPLQDYVGPNIVSAHEVLRLASQGKAKAIHLISTMSTIPKYMGYDVKEGDQEYGYATSKYAAERMMAAAHWRGAKVSVYRLPFVTASSTTGRFRLDRGDFLHHFIAGCVEMGLFPSIDANLAAVLPVDYLSKTIVTMMTKDLHLIGQNYDFANAHAPTFSHFFQLMSDASTGQQIVPFLVWREKALDYAMAHRSSLIARITALIDAVVDDKGATAMVTGPPLKDNVLGSSQFPAPLVDVDFAEKYVHCISTCAG</sequence>
<dbReference type="InterPro" id="IPR009081">
    <property type="entry name" value="PP-bd_ACP"/>
</dbReference>
<dbReference type="InterPro" id="IPR016039">
    <property type="entry name" value="Thiolase-like"/>
</dbReference>
<dbReference type="SUPFAM" id="SSF53901">
    <property type="entry name" value="Thiolase-like"/>
    <property type="match status" value="1"/>
</dbReference>
<dbReference type="InterPro" id="IPR020806">
    <property type="entry name" value="PKS_PP-bd"/>
</dbReference>
<feature type="domain" description="Carrier" evidence="10">
    <location>
        <begin position="2055"/>
        <end position="2130"/>
    </location>
</feature>
<dbReference type="InterPro" id="IPR032821">
    <property type="entry name" value="PKS_assoc"/>
</dbReference>
<dbReference type="GO" id="GO:0006633">
    <property type="term" value="P:fatty acid biosynthetic process"/>
    <property type="evidence" value="ECO:0007669"/>
    <property type="project" value="TreeGrafter"/>
</dbReference>
<organism evidence="12 13">
    <name type="scientific">Cochliobolus carbonum (strain 26-R-13)</name>
    <name type="common">Maize leaf spot fungus</name>
    <name type="synonym">Bipolaris zeicola</name>
    <dbReference type="NCBI Taxonomy" id="930089"/>
    <lineage>
        <taxon>Eukaryota</taxon>
        <taxon>Fungi</taxon>
        <taxon>Dikarya</taxon>
        <taxon>Ascomycota</taxon>
        <taxon>Pezizomycotina</taxon>
        <taxon>Dothideomycetes</taxon>
        <taxon>Pleosporomycetidae</taxon>
        <taxon>Pleosporales</taxon>
        <taxon>Pleosporineae</taxon>
        <taxon>Pleosporaceae</taxon>
        <taxon>Bipolaris</taxon>
    </lineage>
</organism>
<keyword evidence="2" id="KW-0596">Phosphopantetheine</keyword>
<dbReference type="InterPro" id="IPR016035">
    <property type="entry name" value="Acyl_Trfase/lysoPLipase"/>
</dbReference>
<dbReference type="PROSITE" id="PS00455">
    <property type="entry name" value="AMP_BINDING"/>
    <property type="match status" value="1"/>
</dbReference>
<dbReference type="Gene3D" id="3.40.366.10">
    <property type="entry name" value="Malonyl-Coenzyme A Acyl Carrier Protein, domain 2"/>
    <property type="match status" value="1"/>
</dbReference>
<dbReference type="PANTHER" id="PTHR43775">
    <property type="entry name" value="FATTY ACID SYNTHASE"/>
    <property type="match status" value="1"/>
</dbReference>
<dbReference type="InterPro" id="IPR014031">
    <property type="entry name" value="Ketoacyl_synth_C"/>
</dbReference>
<protein>
    <recommendedName>
        <fullName evidence="14">Carrier domain-containing protein</fullName>
    </recommendedName>
</protein>
<dbReference type="eggNOG" id="KOG1178">
    <property type="taxonomic scope" value="Eukaryota"/>
</dbReference>
<dbReference type="Pfam" id="PF08659">
    <property type="entry name" value="KR"/>
    <property type="match status" value="1"/>
</dbReference>
<dbReference type="NCBIfam" id="TIGR01733">
    <property type="entry name" value="AA-adenyl-dom"/>
    <property type="match status" value="1"/>
</dbReference>
<dbReference type="CDD" id="cd00833">
    <property type="entry name" value="PKS"/>
    <property type="match status" value="1"/>
</dbReference>
<dbReference type="Gene3D" id="2.30.38.10">
    <property type="entry name" value="Luciferase, Domain 3"/>
    <property type="match status" value="1"/>
</dbReference>
<dbReference type="InterPro" id="IPR010080">
    <property type="entry name" value="Thioester_reductase-like_dom"/>
</dbReference>
<dbReference type="KEGG" id="bze:COCCADRAFT_93557"/>
<dbReference type="PROSITE" id="PS52004">
    <property type="entry name" value="KS3_2"/>
    <property type="match status" value="1"/>
</dbReference>
<dbReference type="SUPFAM" id="SSF56801">
    <property type="entry name" value="Acetyl-CoA synthetase-like"/>
    <property type="match status" value="1"/>
</dbReference>
<dbReference type="InterPro" id="IPR001227">
    <property type="entry name" value="Ac_transferase_dom_sf"/>
</dbReference>
<dbReference type="InterPro" id="IPR036736">
    <property type="entry name" value="ACP-like_sf"/>
</dbReference>
<evidence type="ECO:0000259" key="10">
    <source>
        <dbReference type="PROSITE" id="PS50075"/>
    </source>
</evidence>
<dbReference type="Gene3D" id="3.30.70.3290">
    <property type="match status" value="1"/>
</dbReference>
<dbReference type="GO" id="GO:0004312">
    <property type="term" value="F:fatty acid synthase activity"/>
    <property type="evidence" value="ECO:0007669"/>
    <property type="project" value="TreeGrafter"/>
</dbReference>
<dbReference type="SUPFAM" id="SSF51735">
    <property type="entry name" value="NAD(P)-binding Rossmann-fold domains"/>
    <property type="match status" value="3"/>
</dbReference>
<evidence type="ECO:0000259" key="11">
    <source>
        <dbReference type="PROSITE" id="PS52004"/>
    </source>
</evidence>
<feature type="domain" description="Ketosynthase family 3 (KS3)" evidence="11">
    <location>
        <begin position="648"/>
        <end position="1075"/>
    </location>
</feature>
<dbReference type="PROSITE" id="PS00012">
    <property type="entry name" value="PHOSPHOPANTETHEINE"/>
    <property type="match status" value="1"/>
</dbReference>
<dbReference type="OrthoDB" id="5334845at2759"/>
<dbReference type="SUPFAM" id="SSF52151">
    <property type="entry name" value="FabD/lysophospholipase-like"/>
    <property type="match status" value="1"/>
</dbReference>
<feature type="region of interest" description="Disordered" evidence="9">
    <location>
        <begin position="1"/>
        <end position="30"/>
    </location>
</feature>
<dbReference type="Pfam" id="PF00109">
    <property type="entry name" value="ketoacyl-synt"/>
    <property type="match status" value="1"/>
</dbReference>
<dbReference type="InterPro" id="IPR013120">
    <property type="entry name" value="FAR_NAD-bd"/>
</dbReference>